<dbReference type="Gene3D" id="3.40.50.300">
    <property type="entry name" value="P-loop containing nucleotide triphosphate hydrolases"/>
    <property type="match status" value="2"/>
</dbReference>
<feature type="non-terminal residue" evidence="1">
    <location>
        <position position="536"/>
    </location>
</feature>
<evidence type="ECO:0000313" key="2">
    <source>
        <dbReference type="Proteomes" id="UP001189429"/>
    </source>
</evidence>
<proteinExistence type="predicted"/>
<comment type="caution">
    <text evidence="1">The sequence shown here is derived from an EMBL/GenBank/DDBJ whole genome shotgun (WGS) entry which is preliminary data.</text>
</comment>
<gene>
    <name evidence="1" type="ORF">PCOR1329_LOCUS2098</name>
</gene>
<organism evidence="1 2">
    <name type="scientific">Prorocentrum cordatum</name>
    <dbReference type="NCBI Taxonomy" id="2364126"/>
    <lineage>
        <taxon>Eukaryota</taxon>
        <taxon>Sar</taxon>
        <taxon>Alveolata</taxon>
        <taxon>Dinophyceae</taxon>
        <taxon>Prorocentrales</taxon>
        <taxon>Prorocentraceae</taxon>
        <taxon>Prorocentrum</taxon>
    </lineage>
</organism>
<sequence length="536" mass="58562">MVPKGTAARPCLGPVPGAVPLQTDWIRRLQICGKELKRVFFTEFYADVEPPDDGSTTSRQIIASKTTCALDVQILTCSQPSEQCREILRKYQLQDRLKGQRPGQSECYLLVWDARWAMEWTERDMTAGTPNPFLISKSSPTVDFLAEMTPVWPPAPGARVSGSDRRCPAGIALVHYDAKRNGPFHDNDDTVQRPTPGQHYYRVDRATRKAQFNKVNATIREFFSAGCDRAALRGTALPPIAWALVFRHEDCDNKARALAVPAQGAAADLLLAQASETLERTIDDPDQPGADQRAAQQAEDSPGIVFQRLLPSPKEEHLERTCYLRHANTAQRRCVLATQNSLLTLCHGPPGTGETKVAACLADAYMSCLAPGWGVGCLGCTGGSMGTLAEQSGKNLNPASNDLFPRLAARLAHEDKVKGSVAKKITPIAEYAKMHNIAVGEVTTGHANWFHKFRAEVATEAKLILATREAGPDLWDKKSLICLLDKAGQTFEPMAIMSLIHAVRCGARTVLFGDERQLRPTADGNEAVQAACRLVA</sequence>
<dbReference type="InterPro" id="IPR027417">
    <property type="entry name" value="P-loop_NTPase"/>
</dbReference>
<evidence type="ECO:0008006" key="3">
    <source>
        <dbReference type="Google" id="ProtNLM"/>
    </source>
</evidence>
<dbReference type="SUPFAM" id="SSF52540">
    <property type="entry name" value="P-loop containing nucleoside triphosphate hydrolases"/>
    <property type="match status" value="1"/>
</dbReference>
<dbReference type="EMBL" id="CAUYUJ010000520">
    <property type="protein sequence ID" value="CAK0791039.1"/>
    <property type="molecule type" value="Genomic_DNA"/>
</dbReference>
<keyword evidence="2" id="KW-1185">Reference proteome</keyword>
<dbReference type="Proteomes" id="UP001189429">
    <property type="component" value="Unassembled WGS sequence"/>
</dbReference>
<evidence type="ECO:0000313" key="1">
    <source>
        <dbReference type="EMBL" id="CAK0791039.1"/>
    </source>
</evidence>
<accession>A0ABN9PE63</accession>
<name>A0ABN9PE63_9DINO</name>
<reference evidence="1" key="1">
    <citation type="submission" date="2023-10" db="EMBL/GenBank/DDBJ databases">
        <authorList>
            <person name="Chen Y."/>
            <person name="Shah S."/>
            <person name="Dougan E. K."/>
            <person name="Thang M."/>
            <person name="Chan C."/>
        </authorList>
    </citation>
    <scope>NUCLEOTIDE SEQUENCE [LARGE SCALE GENOMIC DNA]</scope>
</reference>
<protein>
    <recommendedName>
        <fullName evidence="3">RNA helicase</fullName>
    </recommendedName>
</protein>